<accession>A0A8T0ICP0</accession>
<keyword evidence="1" id="KW-0732">Signal</keyword>
<evidence type="ECO:0000313" key="4">
    <source>
        <dbReference type="Proteomes" id="UP000822688"/>
    </source>
</evidence>
<organism evidence="3 4">
    <name type="scientific">Ceratodon purpureus</name>
    <name type="common">Fire moss</name>
    <name type="synonym">Dicranum purpureum</name>
    <dbReference type="NCBI Taxonomy" id="3225"/>
    <lineage>
        <taxon>Eukaryota</taxon>
        <taxon>Viridiplantae</taxon>
        <taxon>Streptophyta</taxon>
        <taxon>Embryophyta</taxon>
        <taxon>Bryophyta</taxon>
        <taxon>Bryophytina</taxon>
        <taxon>Bryopsida</taxon>
        <taxon>Dicranidae</taxon>
        <taxon>Pseudoditrichales</taxon>
        <taxon>Ditrichaceae</taxon>
        <taxon>Ceratodon</taxon>
    </lineage>
</organism>
<dbReference type="Gene3D" id="1.10.287.110">
    <property type="entry name" value="DnaJ domain"/>
    <property type="match status" value="1"/>
</dbReference>
<dbReference type="GO" id="GO:0005634">
    <property type="term" value="C:nucleus"/>
    <property type="evidence" value="ECO:0007669"/>
    <property type="project" value="TreeGrafter"/>
</dbReference>
<evidence type="ECO:0000256" key="1">
    <source>
        <dbReference type="SAM" id="SignalP"/>
    </source>
</evidence>
<name>A0A8T0ICP0_CERPU</name>
<dbReference type="EMBL" id="CM026424">
    <property type="protein sequence ID" value="KAG0580707.1"/>
    <property type="molecule type" value="Genomic_DNA"/>
</dbReference>
<proteinExistence type="predicted"/>
<dbReference type="PRINTS" id="PR00625">
    <property type="entry name" value="JDOMAIN"/>
</dbReference>
<dbReference type="FunFam" id="1.10.287.110:FF:000052">
    <property type="entry name" value="Chaperone protein DNAj, putative"/>
    <property type="match status" value="1"/>
</dbReference>
<protein>
    <recommendedName>
        <fullName evidence="2">J domain-containing protein</fullName>
    </recommendedName>
</protein>
<evidence type="ECO:0000313" key="3">
    <source>
        <dbReference type="EMBL" id="KAG0580707.1"/>
    </source>
</evidence>
<feature type="signal peptide" evidence="1">
    <location>
        <begin position="1"/>
        <end position="19"/>
    </location>
</feature>
<dbReference type="Proteomes" id="UP000822688">
    <property type="component" value="Chromosome 4"/>
</dbReference>
<gene>
    <name evidence="3" type="ORF">KC19_4G193200</name>
</gene>
<dbReference type="GO" id="GO:0005737">
    <property type="term" value="C:cytoplasm"/>
    <property type="evidence" value="ECO:0007669"/>
    <property type="project" value="TreeGrafter"/>
</dbReference>
<dbReference type="PROSITE" id="PS50076">
    <property type="entry name" value="DNAJ_2"/>
    <property type="match status" value="1"/>
</dbReference>
<dbReference type="InterPro" id="IPR036869">
    <property type="entry name" value="J_dom_sf"/>
</dbReference>
<dbReference type="AlphaFoldDB" id="A0A8T0ICP0"/>
<dbReference type="Pfam" id="PF00226">
    <property type="entry name" value="DnaJ"/>
    <property type="match status" value="1"/>
</dbReference>
<sequence>MRFCSFVDALLVFLVVTETHQTVFNMLRLCLYQDHYKVLGVDYDATDDSIRTSYLRLALKWHPDKHNGSTAATLKFQEINEAYRVLSDPLMRHEYDMQGNYGLQDYNYTDYLKRFKSLILTCNGLGISSRLDR</sequence>
<feature type="domain" description="J" evidence="2">
    <location>
        <begin position="34"/>
        <end position="99"/>
    </location>
</feature>
<comment type="caution">
    <text evidence="3">The sequence shown here is derived from an EMBL/GenBank/DDBJ whole genome shotgun (WGS) entry which is preliminary data.</text>
</comment>
<feature type="chain" id="PRO_5035814356" description="J domain-containing protein" evidence="1">
    <location>
        <begin position="20"/>
        <end position="133"/>
    </location>
</feature>
<dbReference type="InterPro" id="IPR001623">
    <property type="entry name" value="DnaJ_domain"/>
</dbReference>
<dbReference type="SUPFAM" id="SSF46565">
    <property type="entry name" value="Chaperone J-domain"/>
    <property type="match status" value="1"/>
</dbReference>
<dbReference type="PANTHER" id="PTHR45504">
    <property type="entry name" value="CHAPERONE DNAJ-DOMAIN SUPERFAMILY PROTEIN"/>
    <property type="match status" value="1"/>
</dbReference>
<reference evidence="3" key="1">
    <citation type="submission" date="2020-06" db="EMBL/GenBank/DDBJ databases">
        <title>WGS assembly of Ceratodon purpureus strain R40.</title>
        <authorList>
            <person name="Carey S.B."/>
            <person name="Jenkins J."/>
            <person name="Shu S."/>
            <person name="Lovell J.T."/>
            <person name="Sreedasyam A."/>
            <person name="Maumus F."/>
            <person name="Tiley G.P."/>
            <person name="Fernandez-Pozo N."/>
            <person name="Barry K."/>
            <person name="Chen C."/>
            <person name="Wang M."/>
            <person name="Lipzen A."/>
            <person name="Daum C."/>
            <person name="Saski C.A."/>
            <person name="Payton A.C."/>
            <person name="Mcbreen J.C."/>
            <person name="Conrad R.E."/>
            <person name="Kollar L.M."/>
            <person name="Olsson S."/>
            <person name="Huttunen S."/>
            <person name="Landis J.B."/>
            <person name="Wickett N.J."/>
            <person name="Johnson M.G."/>
            <person name="Rensing S.A."/>
            <person name="Grimwood J."/>
            <person name="Schmutz J."/>
            <person name="Mcdaniel S.F."/>
        </authorList>
    </citation>
    <scope>NUCLEOTIDE SEQUENCE</scope>
    <source>
        <strain evidence="3">R40</strain>
    </source>
</reference>
<dbReference type="PANTHER" id="PTHR45504:SF3">
    <property type="entry name" value="CHAPERONE DNAJ-DOMAIN SUPERFAMILY PROTEIN"/>
    <property type="match status" value="1"/>
</dbReference>
<evidence type="ECO:0000259" key="2">
    <source>
        <dbReference type="PROSITE" id="PS50076"/>
    </source>
</evidence>
<dbReference type="SMART" id="SM00271">
    <property type="entry name" value="DnaJ"/>
    <property type="match status" value="1"/>
</dbReference>
<keyword evidence="4" id="KW-1185">Reference proteome</keyword>
<dbReference type="CDD" id="cd06257">
    <property type="entry name" value="DnaJ"/>
    <property type="match status" value="1"/>
</dbReference>